<evidence type="ECO:0000313" key="13">
    <source>
        <dbReference type="EMBL" id="MEJ6497485.1"/>
    </source>
</evidence>
<dbReference type="AlphaFoldDB" id="A0A0P7DUE4"/>
<dbReference type="InterPro" id="IPR011014">
    <property type="entry name" value="MscS_channel_TM-2"/>
</dbReference>
<feature type="transmembrane region" description="Helical" evidence="8">
    <location>
        <begin position="345"/>
        <end position="366"/>
    </location>
</feature>
<dbReference type="GO" id="GO:0008381">
    <property type="term" value="F:mechanosensitive monoatomic ion channel activity"/>
    <property type="evidence" value="ECO:0007669"/>
    <property type="project" value="UniProtKB-ARBA"/>
</dbReference>
<evidence type="ECO:0000256" key="6">
    <source>
        <dbReference type="ARBA" id="ARBA00023136"/>
    </source>
</evidence>
<keyword evidence="4 8" id="KW-0812">Transmembrane</keyword>
<dbReference type="Gene3D" id="1.10.287.1260">
    <property type="match status" value="1"/>
</dbReference>
<evidence type="ECO:0000259" key="10">
    <source>
        <dbReference type="Pfam" id="PF00924"/>
    </source>
</evidence>
<dbReference type="Pfam" id="PF00924">
    <property type="entry name" value="MS_channel_2nd"/>
    <property type="match status" value="1"/>
</dbReference>
<dbReference type="InterPro" id="IPR010920">
    <property type="entry name" value="LSM_dom_sf"/>
</dbReference>
<evidence type="ECO:0000256" key="4">
    <source>
        <dbReference type="ARBA" id="ARBA00022692"/>
    </source>
</evidence>
<keyword evidence="15" id="KW-1185">Reference proteome</keyword>
<feature type="domain" description="Mechanosensitive ion channel transmembrane helices 2/3" evidence="11">
    <location>
        <begin position="356"/>
        <end position="393"/>
    </location>
</feature>
<feature type="transmembrane region" description="Helical" evidence="8">
    <location>
        <begin position="236"/>
        <end position="260"/>
    </location>
</feature>
<evidence type="ECO:0000313" key="15">
    <source>
        <dbReference type="Proteomes" id="UP001377972"/>
    </source>
</evidence>
<evidence type="ECO:0000259" key="11">
    <source>
        <dbReference type="Pfam" id="PF21088"/>
    </source>
</evidence>
<dbReference type="GO" id="GO:0005886">
    <property type="term" value="C:plasma membrane"/>
    <property type="evidence" value="ECO:0007669"/>
    <property type="project" value="UniProtKB-SubCell"/>
</dbReference>
<accession>A0A0P7DUE4</accession>
<dbReference type="EMBL" id="LJTC01000002">
    <property type="protein sequence ID" value="KPM85036.1"/>
    <property type="molecule type" value="Genomic_DNA"/>
</dbReference>
<feature type="region of interest" description="Disordered" evidence="7">
    <location>
        <begin position="46"/>
        <end position="72"/>
    </location>
</feature>
<keyword evidence="3" id="KW-1003">Cell membrane</keyword>
<protein>
    <submittedName>
        <fullName evidence="12 13">Mechanosensitive ion channel</fullName>
    </submittedName>
</protein>
<dbReference type="InterPro" id="IPR049142">
    <property type="entry name" value="MS_channel_1st"/>
</dbReference>
<feature type="domain" description="Mechanosensitive ion channel MscS" evidence="10">
    <location>
        <begin position="395"/>
        <end position="460"/>
    </location>
</feature>
<dbReference type="RefSeq" id="WP_054551793.1">
    <property type="nucleotide sequence ID" value="NZ_JAQPZS010000016.1"/>
</dbReference>
<evidence type="ECO:0000256" key="1">
    <source>
        <dbReference type="ARBA" id="ARBA00004651"/>
    </source>
</evidence>
<keyword evidence="9" id="KW-0732">Signal</keyword>
<dbReference type="SUPFAM" id="SSF82861">
    <property type="entry name" value="Mechanosensitive channel protein MscS (YggB), transmembrane region"/>
    <property type="match status" value="1"/>
</dbReference>
<organism evidence="12 14">
    <name type="scientific">Pseudoalteromonas lipolytica</name>
    <dbReference type="NCBI Taxonomy" id="570156"/>
    <lineage>
        <taxon>Bacteria</taxon>
        <taxon>Pseudomonadati</taxon>
        <taxon>Pseudomonadota</taxon>
        <taxon>Gammaproteobacteria</taxon>
        <taxon>Alteromonadales</taxon>
        <taxon>Pseudoalteromonadaceae</taxon>
        <taxon>Pseudoalteromonas</taxon>
    </lineage>
</organism>
<dbReference type="Proteomes" id="UP001377972">
    <property type="component" value="Unassembled WGS sequence"/>
</dbReference>
<dbReference type="Proteomes" id="UP000050378">
    <property type="component" value="Unassembled WGS sequence"/>
</dbReference>
<reference evidence="12 14" key="1">
    <citation type="submission" date="2015-09" db="EMBL/GenBank/DDBJ databases">
        <title>Draft Genome Sequence of Pseudoalteromonas lipolytica UCD-48B.</title>
        <authorList>
            <person name="Krusor M."/>
            <person name="Coil D.A."/>
            <person name="Lang J.M."/>
            <person name="Eisen J.A."/>
            <person name="Alexiev A."/>
        </authorList>
    </citation>
    <scope>NUCLEOTIDE SEQUENCE [LARGE SCALE GENOMIC DNA]</scope>
    <source>
        <strain evidence="12 14">UCD-48B</strain>
    </source>
</reference>
<dbReference type="SUPFAM" id="SSF82689">
    <property type="entry name" value="Mechanosensitive channel protein MscS (YggB), C-terminal domain"/>
    <property type="match status" value="1"/>
</dbReference>
<dbReference type="PATRIC" id="fig|570156.3.peg.892"/>
<evidence type="ECO:0000256" key="2">
    <source>
        <dbReference type="ARBA" id="ARBA00008017"/>
    </source>
</evidence>
<feature type="transmembrane region" description="Helical" evidence="8">
    <location>
        <begin position="372"/>
        <end position="392"/>
    </location>
</feature>
<dbReference type="SUPFAM" id="SSF50182">
    <property type="entry name" value="Sm-like ribonucleoproteins"/>
    <property type="match status" value="1"/>
</dbReference>
<feature type="chain" id="PRO_5006138062" evidence="9">
    <location>
        <begin position="30"/>
        <end position="564"/>
    </location>
</feature>
<dbReference type="PANTHER" id="PTHR30566">
    <property type="entry name" value="YNAI-RELATED MECHANOSENSITIVE ION CHANNEL"/>
    <property type="match status" value="1"/>
</dbReference>
<sequence>MSRCNTQFSLQFSKLLVCFLLLFNAPLWATTTPEVTVKSLIEKDSKEEQVEQKPVKQESETNTPATAEKAQEPLEDDLPYDAFDRITPRSSMQGYLKAARARDFELASHYLDYRNLPKEVEALGKIQLAENLSVVLDRTLWVDVDNLSNKPEGKQKESVPSYRDLVGEISTSQGKVQILLQLVPDDKTDNRIWKISNATVSQIPLLTKEYGYNKVGEWLYDNLPDIEFLGVMLWQWIYFAFSFVLFLLVAIIITRLITFILAHLKVPVENDVIGFINGPISLLLAVFMARSLNDQSNVTIAVMALFHGATVLLIAWGWICLRAVDLAKHRLSQRFIKQDKPQAIFLLRPISNVAKTLIVISLLFMWFENLGFNATTLLAGLGIGGLAIALAAQKTVENIIAAITLYISAPVKIGNLCKFGSQLGTVEEIGLRATRIRTLDRSVIYVANAKFVDMQLENVSERERISYRPKLMLSANTKQQNLMSFMQALRELLEQHKHIAFEPCRVRFKGFTPWALQVDVLSYVETVDFAFYMEVIEELNLAVLGLLNEHECELANPEFARVTD</sequence>
<evidence type="ECO:0000313" key="14">
    <source>
        <dbReference type="Proteomes" id="UP000050378"/>
    </source>
</evidence>
<dbReference type="InterPro" id="IPR011066">
    <property type="entry name" value="MscS_channel_C_sf"/>
</dbReference>
<dbReference type="Gene3D" id="2.30.30.60">
    <property type="match status" value="1"/>
</dbReference>
<dbReference type="Pfam" id="PF21088">
    <property type="entry name" value="MS_channel_1st"/>
    <property type="match status" value="1"/>
</dbReference>
<proteinExistence type="inferred from homology"/>
<evidence type="ECO:0000256" key="5">
    <source>
        <dbReference type="ARBA" id="ARBA00022989"/>
    </source>
</evidence>
<comment type="caution">
    <text evidence="12">The sequence shown here is derived from an EMBL/GenBank/DDBJ whole genome shotgun (WGS) entry which is preliminary data.</text>
</comment>
<name>A0A0P7DUE4_9GAMM</name>
<dbReference type="EMBL" id="JAQPZS010000016">
    <property type="protein sequence ID" value="MEJ6497485.1"/>
    <property type="molecule type" value="Genomic_DNA"/>
</dbReference>
<dbReference type="PANTHER" id="PTHR30566:SF5">
    <property type="entry name" value="MECHANOSENSITIVE ION CHANNEL PROTEIN 1, MITOCHONDRIAL-RELATED"/>
    <property type="match status" value="1"/>
</dbReference>
<reference evidence="13 15" key="2">
    <citation type="submission" date="2023-01" db="EMBL/GenBank/DDBJ databases">
        <title>Trichodesmium-associated heterotrophic epibiont bacteria.</title>
        <authorList>
            <person name="Cleveland C.S."/>
            <person name="Webb E.A."/>
        </authorList>
    </citation>
    <scope>NUCLEOTIDE SEQUENCE [LARGE SCALE GENOMIC DNA]</scope>
    <source>
        <strain evidence="13 15">USCH2</strain>
    </source>
</reference>
<comment type="subcellular location">
    <subcellularLocation>
        <location evidence="1">Cell membrane</location>
        <topology evidence="1">Multi-pass membrane protein</topology>
    </subcellularLocation>
</comment>
<feature type="compositionally biased region" description="Basic and acidic residues" evidence="7">
    <location>
        <begin position="46"/>
        <end position="59"/>
    </location>
</feature>
<feature type="signal peptide" evidence="9">
    <location>
        <begin position="1"/>
        <end position="29"/>
    </location>
</feature>
<dbReference type="STRING" id="570156.AOG27_04535"/>
<comment type="similarity">
    <text evidence="2">Belongs to the MscS (TC 1.A.23) family.</text>
</comment>
<feature type="transmembrane region" description="Helical" evidence="8">
    <location>
        <begin position="298"/>
        <end position="324"/>
    </location>
</feature>
<dbReference type="InterPro" id="IPR023408">
    <property type="entry name" value="MscS_beta-dom_sf"/>
</dbReference>
<evidence type="ECO:0000256" key="3">
    <source>
        <dbReference type="ARBA" id="ARBA00022475"/>
    </source>
</evidence>
<evidence type="ECO:0000256" key="8">
    <source>
        <dbReference type="SAM" id="Phobius"/>
    </source>
</evidence>
<keyword evidence="5 8" id="KW-1133">Transmembrane helix</keyword>
<evidence type="ECO:0000256" key="7">
    <source>
        <dbReference type="SAM" id="MobiDB-lite"/>
    </source>
</evidence>
<keyword evidence="6 8" id="KW-0472">Membrane</keyword>
<dbReference type="InterPro" id="IPR006685">
    <property type="entry name" value="MscS_channel_2nd"/>
</dbReference>
<evidence type="ECO:0000256" key="9">
    <source>
        <dbReference type="SAM" id="SignalP"/>
    </source>
</evidence>
<gene>
    <name evidence="12" type="ORF">AOG27_04535</name>
    <name evidence="13" type="ORF">PQI24_15675</name>
</gene>
<feature type="transmembrane region" description="Helical" evidence="8">
    <location>
        <begin position="272"/>
        <end position="292"/>
    </location>
</feature>
<evidence type="ECO:0000313" key="12">
    <source>
        <dbReference type="EMBL" id="KPM85036.1"/>
    </source>
</evidence>